<dbReference type="GO" id="GO:1990961">
    <property type="term" value="P:xenobiotic detoxification by transmembrane export across the plasma membrane"/>
    <property type="evidence" value="ECO:0007669"/>
    <property type="project" value="UniProtKB-ARBA"/>
</dbReference>
<evidence type="ECO:0000313" key="11">
    <source>
        <dbReference type="Proteomes" id="UP000255024"/>
    </source>
</evidence>
<sequence length="110" mass="11896">MKNFLFLLIAIVSEVIATSALKASHEFTKLIPSVITVVMYAVAFYFLSLTLRTIPVGIAYAIWSGIGIVLVTVVAILVYGQKPDLPAIIGMAFIVLGVVIINLFSKMNAH</sequence>
<keyword evidence="6 9" id="KW-0472">Membrane</keyword>
<evidence type="ECO:0000256" key="8">
    <source>
        <dbReference type="RuleBase" id="RU003942"/>
    </source>
</evidence>
<organism evidence="10 11">
    <name type="scientific">Myroides odoratus</name>
    <name type="common">Flavobacterium odoratum</name>
    <dbReference type="NCBI Taxonomy" id="256"/>
    <lineage>
        <taxon>Bacteria</taxon>
        <taxon>Pseudomonadati</taxon>
        <taxon>Bacteroidota</taxon>
        <taxon>Flavobacteriia</taxon>
        <taxon>Flavobacteriales</taxon>
        <taxon>Flavobacteriaceae</taxon>
        <taxon>Myroides</taxon>
    </lineage>
</organism>
<dbReference type="Pfam" id="PF00893">
    <property type="entry name" value="Multi_Drug_Res"/>
    <property type="match status" value="1"/>
</dbReference>
<feature type="transmembrane region" description="Helical" evidence="9">
    <location>
        <begin position="85"/>
        <end position="104"/>
    </location>
</feature>
<evidence type="ECO:0000256" key="7">
    <source>
        <dbReference type="ARBA" id="ARBA00038032"/>
    </source>
</evidence>
<keyword evidence="11" id="KW-1185">Reference proteome</keyword>
<feature type="transmembrane region" description="Helical" evidence="9">
    <location>
        <begin position="27"/>
        <end position="47"/>
    </location>
</feature>
<dbReference type="InterPro" id="IPR037185">
    <property type="entry name" value="EmrE-like"/>
</dbReference>
<evidence type="ECO:0000256" key="6">
    <source>
        <dbReference type="ARBA" id="ARBA00023136"/>
    </source>
</evidence>
<evidence type="ECO:0000256" key="9">
    <source>
        <dbReference type="SAM" id="Phobius"/>
    </source>
</evidence>
<keyword evidence="3" id="KW-1003">Cell membrane</keyword>
<reference evidence="10 11" key="1">
    <citation type="submission" date="2018-06" db="EMBL/GenBank/DDBJ databases">
        <authorList>
            <consortium name="Pathogen Informatics"/>
            <person name="Doyle S."/>
        </authorList>
    </citation>
    <scope>NUCLEOTIDE SEQUENCE [LARGE SCALE GENOMIC DNA]</scope>
    <source>
        <strain evidence="10 11">NCTC11179</strain>
    </source>
</reference>
<dbReference type="GO" id="GO:0015220">
    <property type="term" value="F:choline transmembrane transporter activity"/>
    <property type="evidence" value="ECO:0007669"/>
    <property type="project" value="TreeGrafter"/>
</dbReference>
<evidence type="ECO:0000256" key="3">
    <source>
        <dbReference type="ARBA" id="ARBA00022475"/>
    </source>
</evidence>
<protein>
    <submittedName>
        <fullName evidence="10">Methyl viologen resistance protein C</fullName>
    </submittedName>
</protein>
<evidence type="ECO:0000256" key="2">
    <source>
        <dbReference type="ARBA" id="ARBA00022448"/>
    </source>
</evidence>
<dbReference type="InterPro" id="IPR000390">
    <property type="entry name" value="Small_drug/metabolite_transptr"/>
</dbReference>
<evidence type="ECO:0000256" key="5">
    <source>
        <dbReference type="ARBA" id="ARBA00022989"/>
    </source>
</evidence>
<dbReference type="AlphaFoldDB" id="A0A378U4Z9"/>
<dbReference type="GO" id="GO:0005886">
    <property type="term" value="C:plasma membrane"/>
    <property type="evidence" value="ECO:0007669"/>
    <property type="project" value="UniProtKB-SubCell"/>
</dbReference>
<dbReference type="EMBL" id="UGQL01000002">
    <property type="protein sequence ID" value="STZ70227.1"/>
    <property type="molecule type" value="Genomic_DNA"/>
</dbReference>
<dbReference type="InterPro" id="IPR045324">
    <property type="entry name" value="Small_multidrug_res"/>
</dbReference>
<dbReference type="GO" id="GO:0015297">
    <property type="term" value="F:antiporter activity"/>
    <property type="evidence" value="ECO:0007669"/>
    <property type="project" value="TreeGrafter"/>
</dbReference>
<dbReference type="PANTHER" id="PTHR30561:SF1">
    <property type="entry name" value="MULTIDRUG TRANSPORTER EMRE"/>
    <property type="match status" value="1"/>
</dbReference>
<dbReference type="FunFam" id="1.10.3730.20:FF:000001">
    <property type="entry name" value="Quaternary ammonium compound resistance transporter SugE"/>
    <property type="match status" value="1"/>
</dbReference>
<accession>A0A378U4Z9</accession>
<evidence type="ECO:0000256" key="4">
    <source>
        <dbReference type="ARBA" id="ARBA00022692"/>
    </source>
</evidence>
<dbReference type="Gene3D" id="1.10.3730.20">
    <property type="match status" value="1"/>
</dbReference>
<proteinExistence type="inferred from homology"/>
<gene>
    <name evidence="10" type="primary">emrE</name>
    <name evidence="10" type="ORF">NCTC11179_03760</name>
</gene>
<dbReference type="PANTHER" id="PTHR30561">
    <property type="entry name" value="SMR FAMILY PROTON-DEPENDENT DRUG EFFLUX TRANSPORTER SUGE"/>
    <property type="match status" value="1"/>
</dbReference>
<keyword evidence="2" id="KW-0813">Transport</keyword>
<dbReference type="Proteomes" id="UP000255024">
    <property type="component" value="Unassembled WGS sequence"/>
</dbReference>
<feature type="transmembrane region" description="Helical" evidence="9">
    <location>
        <begin position="59"/>
        <end position="79"/>
    </location>
</feature>
<dbReference type="SUPFAM" id="SSF103481">
    <property type="entry name" value="Multidrug resistance efflux transporter EmrE"/>
    <property type="match status" value="1"/>
</dbReference>
<keyword evidence="5 9" id="KW-1133">Transmembrane helix</keyword>
<evidence type="ECO:0000313" key="10">
    <source>
        <dbReference type="EMBL" id="STZ70227.1"/>
    </source>
</evidence>
<evidence type="ECO:0000256" key="1">
    <source>
        <dbReference type="ARBA" id="ARBA00004651"/>
    </source>
</evidence>
<dbReference type="RefSeq" id="WP_115092762.1">
    <property type="nucleotide sequence ID" value="NZ_CP068107.1"/>
</dbReference>
<keyword evidence="4 8" id="KW-0812">Transmembrane</keyword>
<name>A0A378U4Z9_MYROD</name>
<comment type="similarity">
    <text evidence="7 8">Belongs to the drug/metabolite transporter (DMT) superfamily. Small multidrug resistance (SMR) (TC 2.A.7.1) family.</text>
</comment>
<dbReference type="GO" id="GO:0031460">
    <property type="term" value="P:glycine betaine transport"/>
    <property type="evidence" value="ECO:0007669"/>
    <property type="project" value="TreeGrafter"/>
</dbReference>
<comment type="subcellular location">
    <subcellularLocation>
        <location evidence="1 8">Cell membrane</location>
        <topology evidence="1 8">Multi-pass membrane protein</topology>
    </subcellularLocation>
</comment>
<dbReference type="GO" id="GO:0015199">
    <property type="term" value="F:amino-acid betaine transmembrane transporter activity"/>
    <property type="evidence" value="ECO:0007669"/>
    <property type="project" value="TreeGrafter"/>
</dbReference>